<keyword evidence="3" id="KW-1185">Reference proteome</keyword>
<sequence length="240" mass="26315">MNPFSIKSEKPMHVENSLLPDVWSESPPSSPSSSSTSGDIRPKISSKPFESPIVCSKPKITPLYLFPASSLASDLISSSRVTNRANLSSGPSYDYSSLEENFNTTADFDISNLDMLPSCLSDLSASWDSSIHGQTMPSPDRRHSMDSTTQLSTGVWDGFKSPEFLHVQDAHMENALLLTCSYTPSSNIEQLGSAIIETTTTQDTLIHYVFIYAYMTLNGPIIAINVANTLTESMIYNVIR</sequence>
<protein>
    <submittedName>
        <fullName evidence="2">Uncharacterized protein</fullName>
    </submittedName>
</protein>
<dbReference type="EMBL" id="JASJQH010007955">
    <property type="protein sequence ID" value="KAK9696513.1"/>
    <property type="molecule type" value="Genomic_DNA"/>
</dbReference>
<accession>A0ABR2VSP8</accession>
<proteinExistence type="predicted"/>
<organism evidence="2 3">
    <name type="scientific">Basidiobolus ranarum</name>
    <dbReference type="NCBI Taxonomy" id="34480"/>
    <lineage>
        <taxon>Eukaryota</taxon>
        <taxon>Fungi</taxon>
        <taxon>Fungi incertae sedis</taxon>
        <taxon>Zoopagomycota</taxon>
        <taxon>Entomophthoromycotina</taxon>
        <taxon>Basidiobolomycetes</taxon>
        <taxon>Basidiobolales</taxon>
        <taxon>Basidiobolaceae</taxon>
        <taxon>Basidiobolus</taxon>
    </lineage>
</organism>
<feature type="region of interest" description="Disordered" evidence="1">
    <location>
        <begin position="1"/>
        <end position="44"/>
    </location>
</feature>
<dbReference type="Proteomes" id="UP001479436">
    <property type="component" value="Unassembled WGS sequence"/>
</dbReference>
<feature type="compositionally biased region" description="Low complexity" evidence="1">
    <location>
        <begin position="24"/>
        <end position="37"/>
    </location>
</feature>
<comment type="caution">
    <text evidence="2">The sequence shown here is derived from an EMBL/GenBank/DDBJ whole genome shotgun (WGS) entry which is preliminary data.</text>
</comment>
<evidence type="ECO:0000256" key="1">
    <source>
        <dbReference type="SAM" id="MobiDB-lite"/>
    </source>
</evidence>
<reference evidence="2 3" key="1">
    <citation type="submission" date="2023-04" db="EMBL/GenBank/DDBJ databases">
        <title>Genome of Basidiobolus ranarum AG-B5.</title>
        <authorList>
            <person name="Stajich J.E."/>
            <person name="Carter-House D."/>
            <person name="Gryganskyi A."/>
        </authorList>
    </citation>
    <scope>NUCLEOTIDE SEQUENCE [LARGE SCALE GENOMIC DNA]</scope>
    <source>
        <strain evidence="2 3">AG-B5</strain>
    </source>
</reference>
<name>A0ABR2VSP8_9FUNG</name>
<evidence type="ECO:0000313" key="2">
    <source>
        <dbReference type="EMBL" id="KAK9696513.1"/>
    </source>
</evidence>
<gene>
    <name evidence="2" type="ORF">K7432_012426</name>
</gene>
<evidence type="ECO:0000313" key="3">
    <source>
        <dbReference type="Proteomes" id="UP001479436"/>
    </source>
</evidence>